<feature type="transmembrane region" description="Helical" evidence="6">
    <location>
        <begin position="291"/>
        <end position="311"/>
    </location>
</feature>
<dbReference type="Pfam" id="PF02687">
    <property type="entry name" value="FtsX"/>
    <property type="match status" value="1"/>
</dbReference>
<evidence type="ECO:0000256" key="4">
    <source>
        <dbReference type="ARBA" id="ARBA00022989"/>
    </source>
</evidence>
<protein>
    <submittedName>
        <fullName evidence="8">FtsX-like permease family protein</fullName>
    </submittedName>
</protein>
<dbReference type="GO" id="GO:0005886">
    <property type="term" value="C:plasma membrane"/>
    <property type="evidence" value="ECO:0007669"/>
    <property type="project" value="UniProtKB-SubCell"/>
</dbReference>
<feature type="transmembrane region" description="Helical" evidence="6">
    <location>
        <begin position="603"/>
        <end position="625"/>
    </location>
</feature>
<keyword evidence="3 6" id="KW-0812">Transmembrane</keyword>
<feature type="domain" description="ABC3 transporter permease C-terminal" evidence="7">
    <location>
        <begin position="71"/>
        <end position="186"/>
    </location>
</feature>
<comment type="subcellular location">
    <subcellularLocation>
        <location evidence="1">Cell membrane</location>
        <topology evidence="1">Multi-pass membrane protein</topology>
    </subcellularLocation>
</comment>
<reference evidence="9" key="1">
    <citation type="submission" date="2017-03" db="EMBL/GenBank/DDBJ databases">
        <authorList>
            <person name="Monnet C."/>
        </authorList>
    </citation>
    <scope>NUCLEOTIDE SEQUENCE [LARGE SCALE GENOMIC DNA]</scope>
    <source>
        <strain evidence="9">CNRZ 920</strain>
    </source>
</reference>
<feature type="transmembrane region" description="Helical" evidence="6">
    <location>
        <begin position="163"/>
        <end position="185"/>
    </location>
</feature>
<keyword evidence="5 6" id="KW-0472">Membrane</keyword>
<feature type="transmembrane region" description="Helical" evidence="6">
    <location>
        <begin position="121"/>
        <end position="143"/>
    </location>
</feature>
<sequence>MLRISLKMLIRHRSSYTGLAVILILASALLGSSFSLYRSAGLITYSSSYLSRNEIAELLSRVVSAQTFTGLLVVIAAGTTFLLTTQNIRFVLDGRRREFALTRLLGATTAQINRTVIIETCLLVGMCSILGAALSPLLIQPYVALMERSSNWPKGYEANTDPVALIVTVFGVLCLALLAAVAAMFRQGQIGVVDSTRKDVSGRSGLSIARMIFGAVGAGLLFVSFGPISANINFQVGTILACGGATLLAIASLPLLVPALARLFAYVFSLGSAGARMVARGHIAHDLHRSISLAAPTVLFVTLSACFGMMAQTGRAESSAGYFEVSNVDTVVSGPSLVDSNAKAEQLDKSDASVVRKSAEWSWDQNSVPMDQPLDIVGVDPDSLDYHIPVHAEEGSFADVHGSQVAAFQGVANIGDTLRIRSDSGSTKEVHVVAVLASSSFLNGSLVVDSRTFGTLNGESEEDTIFVPSSARSGTRLPAETLETAFPEATVESFNTWAQRNVESSISTQRVAIVALLSGAGFLLIAGISQYVFNTVRGRRLTITTLNNMGIGAGATARAFIAEVLSILMSAVTISAGAIWIIYHRMGLGLHESGSRAEVIVPYGEIAISILVCMIVCSVAAAFGVPSPGRVSPGTGFRESATRQ</sequence>
<evidence type="ECO:0000259" key="7">
    <source>
        <dbReference type="Pfam" id="PF02687"/>
    </source>
</evidence>
<evidence type="ECO:0000256" key="1">
    <source>
        <dbReference type="ARBA" id="ARBA00004651"/>
    </source>
</evidence>
<keyword evidence="4 6" id="KW-1133">Transmembrane helix</keyword>
<evidence type="ECO:0000256" key="3">
    <source>
        <dbReference type="ARBA" id="ARBA00022692"/>
    </source>
</evidence>
<proteinExistence type="predicted"/>
<feature type="transmembrane region" description="Helical" evidence="6">
    <location>
        <begin position="511"/>
        <end position="533"/>
    </location>
</feature>
<feature type="transmembrane region" description="Helical" evidence="6">
    <location>
        <begin position="206"/>
        <end position="228"/>
    </location>
</feature>
<dbReference type="InterPro" id="IPR051125">
    <property type="entry name" value="ABC-4/HrtB_transporter"/>
</dbReference>
<dbReference type="PANTHER" id="PTHR43738:SF2">
    <property type="entry name" value="ABC TRANSPORTER PERMEASE"/>
    <property type="match status" value="1"/>
</dbReference>
<feature type="transmembrane region" description="Helical" evidence="6">
    <location>
        <begin position="62"/>
        <end position="83"/>
    </location>
</feature>
<feature type="transmembrane region" description="Helical" evidence="6">
    <location>
        <begin position="559"/>
        <end position="583"/>
    </location>
</feature>
<organism evidence="8 9">
    <name type="scientific">Brevibacterium aurantiacum</name>
    <dbReference type="NCBI Taxonomy" id="273384"/>
    <lineage>
        <taxon>Bacteria</taxon>
        <taxon>Bacillati</taxon>
        <taxon>Actinomycetota</taxon>
        <taxon>Actinomycetes</taxon>
        <taxon>Micrococcales</taxon>
        <taxon>Brevibacteriaceae</taxon>
        <taxon>Brevibacterium</taxon>
    </lineage>
</organism>
<dbReference type="InterPro" id="IPR003838">
    <property type="entry name" value="ABC3_permease_C"/>
</dbReference>
<name>A0A2H1KE72_BREAU</name>
<dbReference type="EMBL" id="FXZG01000023">
    <property type="protein sequence ID" value="SMX98053.1"/>
    <property type="molecule type" value="Genomic_DNA"/>
</dbReference>
<gene>
    <name evidence="8" type="ORF">BAUR920_03103</name>
</gene>
<evidence type="ECO:0000313" key="8">
    <source>
        <dbReference type="EMBL" id="SMX98053.1"/>
    </source>
</evidence>
<evidence type="ECO:0000256" key="5">
    <source>
        <dbReference type="ARBA" id="ARBA00023136"/>
    </source>
</evidence>
<keyword evidence="2" id="KW-1003">Cell membrane</keyword>
<accession>A0A2H1KE72</accession>
<dbReference type="AlphaFoldDB" id="A0A2H1KE72"/>
<dbReference type="PANTHER" id="PTHR43738">
    <property type="entry name" value="ABC TRANSPORTER, MEMBRANE PROTEIN"/>
    <property type="match status" value="1"/>
</dbReference>
<evidence type="ECO:0000256" key="2">
    <source>
        <dbReference type="ARBA" id="ARBA00022475"/>
    </source>
</evidence>
<dbReference type="Proteomes" id="UP000234289">
    <property type="component" value="Unassembled WGS sequence"/>
</dbReference>
<evidence type="ECO:0000313" key="9">
    <source>
        <dbReference type="Proteomes" id="UP000234289"/>
    </source>
</evidence>
<evidence type="ECO:0000256" key="6">
    <source>
        <dbReference type="SAM" id="Phobius"/>
    </source>
</evidence>